<dbReference type="AlphaFoldDB" id="A0A2I2A975"/>
<evidence type="ECO:0000313" key="3">
    <source>
        <dbReference type="Proteomes" id="UP000234579"/>
    </source>
</evidence>
<evidence type="ECO:0000256" key="1">
    <source>
        <dbReference type="SAM" id="MobiDB-lite"/>
    </source>
</evidence>
<comment type="caution">
    <text evidence="2">The sequence shown here is derived from an EMBL/GenBank/DDBJ whole genome shotgun (WGS) entry which is preliminary data.</text>
</comment>
<organism evidence="2 3">
    <name type="scientific">Ligilactobacillus agilis</name>
    <dbReference type="NCBI Taxonomy" id="1601"/>
    <lineage>
        <taxon>Bacteria</taxon>
        <taxon>Bacillati</taxon>
        <taxon>Bacillota</taxon>
        <taxon>Bacilli</taxon>
        <taxon>Lactobacillales</taxon>
        <taxon>Lactobacillaceae</taxon>
        <taxon>Ligilactobacillus</taxon>
    </lineage>
</organism>
<dbReference type="RefSeq" id="WP_101812262.1">
    <property type="nucleotide sequence ID" value="NZ_JAEHNV010000021.1"/>
</dbReference>
<gene>
    <name evidence="2" type="ORF">CYR79_09080</name>
</gene>
<dbReference type="Proteomes" id="UP000234579">
    <property type="component" value="Unassembled WGS sequence"/>
</dbReference>
<protein>
    <submittedName>
        <fullName evidence="2">Uncharacterized protein</fullName>
    </submittedName>
</protein>
<evidence type="ECO:0000313" key="2">
    <source>
        <dbReference type="EMBL" id="PLA75908.1"/>
    </source>
</evidence>
<name>A0A2I2A975_9LACO</name>
<proteinExistence type="predicted"/>
<dbReference type="EMBL" id="PKGI01000045">
    <property type="protein sequence ID" value="PLA75908.1"/>
    <property type="molecule type" value="Genomic_DNA"/>
</dbReference>
<accession>A0A2I2A975</accession>
<sequence>MDEEELEAYEESEDWWAWFLEEESKKDEERAKKEEAEKRARKEREKYLDEHPEEKARVEKVRQHNAEVARQVEEELKNNEEAVKDFSKWQPFIDKYYEGKEYKYDEEVYDDYEFYVKGVGDDEDEFLKENYPKELIEQKRNLFHAAYSGDLKYYIQQ</sequence>
<reference evidence="3" key="1">
    <citation type="submission" date="2017-12" db="EMBL/GenBank/DDBJ databases">
        <authorList>
            <person name="Christensen H."/>
        </authorList>
    </citation>
    <scope>NUCLEOTIDE SEQUENCE [LARGE SCALE GENOMIC DNA]</scope>
    <source>
        <strain evidence="3">268A</strain>
    </source>
</reference>
<feature type="region of interest" description="Disordered" evidence="1">
    <location>
        <begin position="25"/>
        <end position="60"/>
    </location>
</feature>